<feature type="region of interest" description="Disordered" evidence="1">
    <location>
        <begin position="205"/>
        <end position="252"/>
    </location>
</feature>
<feature type="region of interest" description="Disordered" evidence="1">
    <location>
        <begin position="87"/>
        <end position="112"/>
    </location>
</feature>
<evidence type="ECO:0000256" key="1">
    <source>
        <dbReference type="SAM" id="MobiDB-lite"/>
    </source>
</evidence>
<evidence type="ECO:0000313" key="2">
    <source>
        <dbReference type="EMBL" id="SLK03821.1"/>
    </source>
</evidence>
<protein>
    <submittedName>
        <fullName evidence="2">Uncharacterized protein</fullName>
    </submittedName>
</protein>
<reference evidence="3" key="1">
    <citation type="submission" date="2017-02" db="EMBL/GenBank/DDBJ databases">
        <authorList>
            <person name="Varghese N."/>
            <person name="Submissions S."/>
        </authorList>
    </citation>
    <scope>NUCLEOTIDE SEQUENCE [LARGE SCALE GENOMIC DNA]</scope>
    <source>
        <strain evidence="3">SM117</strain>
    </source>
</reference>
<keyword evidence="3" id="KW-1185">Reference proteome</keyword>
<proteinExistence type="predicted"/>
<accession>A0A1U6I740</accession>
<dbReference type="AlphaFoldDB" id="A0A1U6I740"/>
<feature type="compositionally biased region" description="Low complexity" evidence="1">
    <location>
        <begin position="205"/>
        <end position="215"/>
    </location>
</feature>
<gene>
    <name evidence="2" type="ORF">SAMN06295987_104294</name>
</gene>
<feature type="region of interest" description="Disordered" evidence="1">
    <location>
        <begin position="1"/>
        <end position="66"/>
    </location>
</feature>
<organism evidence="2 3">
    <name type="scientific">Novosphingobium mathurense</name>
    <dbReference type="NCBI Taxonomy" id="428990"/>
    <lineage>
        <taxon>Bacteria</taxon>
        <taxon>Pseudomonadati</taxon>
        <taxon>Pseudomonadota</taxon>
        <taxon>Alphaproteobacteria</taxon>
        <taxon>Sphingomonadales</taxon>
        <taxon>Sphingomonadaceae</taxon>
        <taxon>Novosphingobium</taxon>
    </lineage>
</organism>
<dbReference type="Proteomes" id="UP000190989">
    <property type="component" value="Unassembled WGS sequence"/>
</dbReference>
<dbReference type="EMBL" id="FVZE01000004">
    <property type="protein sequence ID" value="SLK03821.1"/>
    <property type="molecule type" value="Genomic_DNA"/>
</dbReference>
<sequence>MTEQTHEEELFETEPFVTEEAQPEPVAEAVEEAPKEEPARDETGKFRAKEPATEVQQPQVQPEIRTEQPMVPLAALHEVRDELKAFKAEAERYRQQQQPQQEATPPDMFEDPEGWQAYQQQQFQGQLYSQRLEMSRRFAVQQHGEEVVNTAVEWARSKCDADPYFNQMVANSPDPVGFAYQQYQRDQIASNVDASEYEQFRAWKQAQAQVAAQTPSPAPAPKPPKSIVSDPSAGGVQHTATGQTAVFDEEFK</sequence>
<dbReference type="RefSeq" id="WP_079730940.1">
    <property type="nucleotide sequence ID" value="NZ_FVZE01000004.1"/>
</dbReference>
<feature type="compositionally biased region" description="Low complexity" evidence="1">
    <location>
        <begin position="13"/>
        <end position="28"/>
    </location>
</feature>
<name>A0A1U6I740_9SPHN</name>
<evidence type="ECO:0000313" key="3">
    <source>
        <dbReference type="Proteomes" id="UP000190989"/>
    </source>
</evidence>
<feature type="compositionally biased region" description="Basic and acidic residues" evidence="1">
    <location>
        <begin position="32"/>
        <end position="52"/>
    </location>
</feature>
<dbReference type="STRING" id="428990.SAMN06295987_104294"/>